<keyword evidence="3" id="KW-1185">Reference proteome</keyword>
<feature type="transmembrane region" description="Helical" evidence="1">
    <location>
        <begin position="7"/>
        <end position="27"/>
    </location>
</feature>
<dbReference type="PATRIC" id="fig|1240678.4.peg.693"/>
<sequence length="236" mass="25511">MDVLGRILPLALLDTMSVSTLAIPIWFLLTPRGLRIVNVFWYLVLVGAGHLLCGVVLMGALSAVRDPLRSALDSPVGDTAMAVAGVALILLAVWYGFLRRPTSGEGRLTRWRASAVGESATMRGVVAVALVAVALEIATMFPYIAAIDILGRGDRAWGLRVGLLALYCLVMIAPALLATFLRLIAEHAVLPVLRGLDRWLRENAQENTAWLFGIAGFMLLSNSELFRGVLAQLSHR</sequence>
<dbReference type="Pfam" id="PF11139">
    <property type="entry name" value="SfLAP"/>
    <property type="match status" value="1"/>
</dbReference>
<feature type="transmembrane region" description="Helical" evidence="1">
    <location>
        <begin position="39"/>
        <end position="64"/>
    </location>
</feature>
<dbReference type="Proteomes" id="UP000032458">
    <property type="component" value="Unassembled WGS sequence"/>
</dbReference>
<protein>
    <submittedName>
        <fullName evidence="2">Uncharacterized protein</fullName>
    </submittedName>
</protein>
<feature type="transmembrane region" description="Helical" evidence="1">
    <location>
        <begin position="76"/>
        <end position="97"/>
    </location>
</feature>
<keyword evidence="1" id="KW-0472">Membrane</keyword>
<evidence type="ECO:0000256" key="1">
    <source>
        <dbReference type="SAM" id="Phobius"/>
    </source>
</evidence>
<dbReference type="RefSeq" id="WP_030066274.1">
    <property type="nucleotide sequence ID" value="NZ_JRKI01000003.1"/>
</dbReference>
<name>A0A0D7CTI1_9ACTN</name>
<dbReference type="EMBL" id="JRKI01000003">
    <property type="protein sequence ID" value="KIZ19543.1"/>
    <property type="molecule type" value="Genomic_DNA"/>
</dbReference>
<reference evidence="2 3" key="1">
    <citation type="submission" date="2014-09" db="EMBL/GenBank/DDBJ databases">
        <title>Draft genome sequence of Streptomyces natalensis ATCC 27448, producer of the antifungal pimaricin.</title>
        <authorList>
            <person name="Mendes M.V."/>
            <person name="Beites T."/>
            <person name="Pires S."/>
            <person name="Santos C.L."/>
            <person name="Moradas-Ferreira P."/>
        </authorList>
    </citation>
    <scope>NUCLEOTIDE SEQUENCE [LARGE SCALE GENOMIC DNA]</scope>
    <source>
        <strain evidence="2 3">ATCC 27448</strain>
    </source>
</reference>
<dbReference type="AlphaFoldDB" id="A0A0D7CTI1"/>
<evidence type="ECO:0000313" key="3">
    <source>
        <dbReference type="Proteomes" id="UP000032458"/>
    </source>
</evidence>
<dbReference type="InterPro" id="IPR021315">
    <property type="entry name" value="Gap/Sap"/>
</dbReference>
<accession>A0A0D7CTI1</accession>
<keyword evidence="1" id="KW-1133">Transmembrane helix</keyword>
<organism evidence="2 3">
    <name type="scientific">Streptomyces natalensis ATCC 27448</name>
    <dbReference type="NCBI Taxonomy" id="1240678"/>
    <lineage>
        <taxon>Bacteria</taxon>
        <taxon>Bacillati</taxon>
        <taxon>Actinomycetota</taxon>
        <taxon>Actinomycetes</taxon>
        <taxon>Kitasatosporales</taxon>
        <taxon>Streptomycetaceae</taxon>
        <taxon>Streptomyces</taxon>
    </lineage>
</organism>
<feature type="transmembrane region" description="Helical" evidence="1">
    <location>
        <begin position="125"/>
        <end position="151"/>
    </location>
</feature>
<proteinExistence type="predicted"/>
<comment type="caution">
    <text evidence="2">The sequence shown here is derived from an EMBL/GenBank/DDBJ whole genome shotgun (WGS) entry which is preliminary data.</text>
</comment>
<gene>
    <name evidence="2" type="ORF">SNA_03295</name>
</gene>
<evidence type="ECO:0000313" key="2">
    <source>
        <dbReference type="EMBL" id="KIZ19543.1"/>
    </source>
</evidence>
<feature type="transmembrane region" description="Helical" evidence="1">
    <location>
        <begin position="163"/>
        <end position="185"/>
    </location>
</feature>
<keyword evidence="1" id="KW-0812">Transmembrane</keyword>